<keyword evidence="3" id="KW-0472">Membrane</keyword>
<dbReference type="PANTHER" id="PTHR10264">
    <property type="entry name" value="BAND 7 PROTEIN-RELATED"/>
    <property type="match status" value="1"/>
</dbReference>
<dbReference type="InterPro" id="IPR043202">
    <property type="entry name" value="Band-7_stomatin-like"/>
</dbReference>
<reference evidence="6" key="1">
    <citation type="submission" date="2016-10" db="EMBL/GenBank/DDBJ databases">
        <authorList>
            <person name="Varghese N."/>
            <person name="Submissions S."/>
        </authorList>
    </citation>
    <scope>NUCLEOTIDE SEQUENCE [LARGE SCALE GENOMIC DNA]</scope>
    <source>
        <strain evidence="6">DSM 1565</strain>
    </source>
</reference>
<feature type="transmembrane region" description="Helical" evidence="3">
    <location>
        <begin position="6"/>
        <end position="21"/>
    </location>
</feature>
<keyword evidence="6" id="KW-1185">Reference proteome</keyword>
<dbReference type="FunFam" id="3.30.479.30:FF:000004">
    <property type="entry name" value="Putative membrane protease family, stomatin"/>
    <property type="match status" value="1"/>
</dbReference>
<proteinExistence type="inferred from homology"/>
<dbReference type="RefSeq" id="WP_092865332.1">
    <property type="nucleotide sequence ID" value="NZ_FPCH01000001.1"/>
</dbReference>
<dbReference type="OrthoDB" id="9809197at2"/>
<dbReference type="InterPro" id="IPR036013">
    <property type="entry name" value="Band_7/SPFH_dom_sf"/>
</dbReference>
<accession>A0A1I7N2X6</accession>
<evidence type="ECO:0000256" key="3">
    <source>
        <dbReference type="SAM" id="Phobius"/>
    </source>
</evidence>
<feature type="transmembrane region" description="Helical" evidence="3">
    <location>
        <begin position="28"/>
        <end position="50"/>
    </location>
</feature>
<dbReference type="Proteomes" id="UP000199423">
    <property type="component" value="Unassembled WGS sequence"/>
</dbReference>
<dbReference type="Gene3D" id="3.30.479.30">
    <property type="entry name" value="Band 7 domain"/>
    <property type="match status" value="1"/>
</dbReference>
<dbReference type="PRINTS" id="PR00721">
    <property type="entry name" value="STOMATIN"/>
</dbReference>
<evidence type="ECO:0000313" key="5">
    <source>
        <dbReference type="EMBL" id="SFV29014.1"/>
    </source>
</evidence>
<organism evidence="5 6">
    <name type="scientific">Hyphomicrobium facile</name>
    <dbReference type="NCBI Taxonomy" id="51670"/>
    <lineage>
        <taxon>Bacteria</taxon>
        <taxon>Pseudomonadati</taxon>
        <taxon>Pseudomonadota</taxon>
        <taxon>Alphaproteobacteria</taxon>
        <taxon>Hyphomicrobiales</taxon>
        <taxon>Hyphomicrobiaceae</taxon>
        <taxon>Hyphomicrobium</taxon>
    </lineage>
</organism>
<dbReference type="GO" id="GO:0005886">
    <property type="term" value="C:plasma membrane"/>
    <property type="evidence" value="ECO:0007669"/>
    <property type="project" value="InterPro"/>
</dbReference>
<protein>
    <submittedName>
        <fullName evidence="5">SPFH domain / Band 7 family protein</fullName>
    </submittedName>
</protein>
<comment type="similarity">
    <text evidence="2">Belongs to the band 7/mec-2 family.</text>
</comment>
<sequence length="267" mass="29590">MFGPVIPIVLLIYIFVCLRILRQYERGVVFALGKFAGVRGPGLIFLLTPFQTMTRVSLRTVTMQIPSQKIITKDNVSIDIAAVAYYHISDPEKAVIAIENVYEAINQISQTTVRNVVGRFSLDQLLAQTTDVNELIKEVIDTHTVPWGTVVTAVEIKDIFLPDNMQRAMAKEAEAERERRAKIVAAEGEFQAAVRLGEAADIITQHPVALQLRTLQTMAEIATEKNSTIIFPAQFMTTVQEALSTLKPAPKSEEVLARPNGDDAKPM</sequence>
<evidence type="ECO:0000313" key="6">
    <source>
        <dbReference type="Proteomes" id="UP000199423"/>
    </source>
</evidence>
<evidence type="ECO:0000256" key="1">
    <source>
        <dbReference type="ARBA" id="ARBA00004167"/>
    </source>
</evidence>
<dbReference type="PANTHER" id="PTHR10264:SF19">
    <property type="entry name" value="AT06885P-RELATED"/>
    <property type="match status" value="1"/>
</dbReference>
<dbReference type="AlphaFoldDB" id="A0A1I7N2X6"/>
<name>A0A1I7N2X6_9HYPH</name>
<comment type="subcellular location">
    <subcellularLocation>
        <location evidence="1">Membrane</location>
        <topology evidence="1">Single-pass membrane protein</topology>
    </subcellularLocation>
</comment>
<dbReference type="Pfam" id="PF01145">
    <property type="entry name" value="Band_7"/>
    <property type="match status" value="1"/>
</dbReference>
<evidence type="ECO:0000259" key="4">
    <source>
        <dbReference type="SMART" id="SM00244"/>
    </source>
</evidence>
<feature type="domain" description="Band 7" evidence="4">
    <location>
        <begin position="16"/>
        <end position="173"/>
    </location>
</feature>
<dbReference type="Gene3D" id="6.10.250.2090">
    <property type="match status" value="1"/>
</dbReference>
<keyword evidence="3" id="KW-0812">Transmembrane</keyword>
<dbReference type="STRING" id="51670.SAMN04488557_1150"/>
<dbReference type="SUPFAM" id="SSF117892">
    <property type="entry name" value="Band 7/SPFH domain"/>
    <property type="match status" value="1"/>
</dbReference>
<evidence type="ECO:0000256" key="2">
    <source>
        <dbReference type="ARBA" id="ARBA00008164"/>
    </source>
</evidence>
<dbReference type="EMBL" id="FPCH01000001">
    <property type="protein sequence ID" value="SFV29014.1"/>
    <property type="molecule type" value="Genomic_DNA"/>
</dbReference>
<dbReference type="GO" id="GO:0098552">
    <property type="term" value="C:side of membrane"/>
    <property type="evidence" value="ECO:0007669"/>
    <property type="project" value="UniProtKB-ARBA"/>
</dbReference>
<keyword evidence="3" id="KW-1133">Transmembrane helix</keyword>
<dbReference type="InterPro" id="IPR001972">
    <property type="entry name" value="Stomatin_HflK_fam"/>
</dbReference>
<gene>
    <name evidence="5" type="ORF">SAMN04488557_1150</name>
</gene>
<dbReference type="SMART" id="SM00244">
    <property type="entry name" value="PHB"/>
    <property type="match status" value="1"/>
</dbReference>
<dbReference type="InterPro" id="IPR001107">
    <property type="entry name" value="Band_7"/>
</dbReference>